<dbReference type="PANTHER" id="PTHR30244:SF36">
    <property type="entry name" value="3-OXO-GLUCOSE-6-PHOSPHATE:GLUTAMATE AMINOTRANSFERASE"/>
    <property type="match status" value="1"/>
</dbReference>
<dbReference type="InterPro" id="IPR000653">
    <property type="entry name" value="DegT/StrS_aminotransferase"/>
</dbReference>
<dbReference type="PANTHER" id="PTHR30244">
    <property type="entry name" value="TRANSAMINASE"/>
    <property type="match status" value="1"/>
</dbReference>
<dbReference type="GO" id="GO:0008483">
    <property type="term" value="F:transaminase activity"/>
    <property type="evidence" value="ECO:0007669"/>
    <property type="project" value="TreeGrafter"/>
</dbReference>
<evidence type="ECO:0000256" key="5">
    <source>
        <dbReference type="RuleBase" id="RU004508"/>
    </source>
</evidence>
<proteinExistence type="inferred from homology"/>
<dbReference type="InterPro" id="IPR015421">
    <property type="entry name" value="PyrdxlP-dep_Trfase_major"/>
</dbReference>
<dbReference type="GO" id="GO:0030170">
    <property type="term" value="F:pyridoxal phosphate binding"/>
    <property type="evidence" value="ECO:0007669"/>
    <property type="project" value="TreeGrafter"/>
</dbReference>
<dbReference type="AlphaFoldDB" id="A0A239M1G9"/>
<dbReference type="Gene3D" id="3.90.1150.10">
    <property type="entry name" value="Aspartate Aminotransferase, domain 1"/>
    <property type="match status" value="1"/>
</dbReference>
<dbReference type="OrthoDB" id="9804264at2"/>
<dbReference type="CDD" id="cd00616">
    <property type="entry name" value="AHBA_syn"/>
    <property type="match status" value="1"/>
</dbReference>
<evidence type="ECO:0000256" key="3">
    <source>
        <dbReference type="PIRSR" id="PIRSR000390-1"/>
    </source>
</evidence>
<dbReference type="InterPro" id="IPR015424">
    <property type="entry name" value="PyrdxlP-dep_Trfase"/>
</dbReference>
<feature type="modified residue" description="N6-(pyridoxal phosphate)lysine" evidence="4">
    <location>
        <position position="186"/>
    </location>
</feature>
<sequence length="362" mass="39326">MSVPYADLTAQYLSIKSEIDKAIQDCIDQTAFIGGSVIKEFEEDFAQYAGANFCVGCANGTDAIEIALKALGVGPGDEVLVPALTWISTAGAVNNIGAEPVFVDVLEDQRTIDPALIEAKITDRTKAIIPVHLYGLPARMSEIMQIANKHGLKVIEDSAQAHGAEIDGKRIGSFGQIATYSFYPGKNLGAYGDAGGITTNDEELAKTCKMITNHGQLKKHNHQIIGRNSRLDTIQAAILKAKLPHLGEWTEKRIAHAKKYFQLLSAVKTPAIPEGYKHVFHVFAIQSQTRDEVKELLDQAGVGNAVHYPNPLPLVPSYAYKGHQSGEFPVSEKLCAEILSIPMFAEMTETQIEEVASIINQL</sequence>
<dbReference type="InterPro" id="IPR015422">
    <property type="entry name" value="PyrdxlP-dep_Trfase_small"/>
</dbReference>
<protein>
    <submittedName>
        <fullName evidence="6">dTDP-4-amino-4,6-dideoxygalactose transaminase</fullName>
    </submittedName>
</protein>
<feature type="active site" description="Proton acceptor" evidence="3">
    <location>
        <position position="186"/>
    </location>
</feature>
<keyword evidence="7" id="KW-1185">Reference proteome</keyword>
<dbReference type="Gene3D" id="3.40.640.10">
    <property type="entry name" value="Type I PLP-dependent aspartate aminotransferase-like (Major domain)"/>
    <property type="match status" value="1"/>
</dbReference>
<evidence type="ECO:0000313" key="6">
    <source>
        <dbReference type="EMBL" id="SNT36142.1"/>
    </source>
</evidence>
<reference evidence="6 7" key="1">
    <citation type="submission" date="2017-06" db="EMBL/GenBank/DDBJ databases">
        <authorList>
            <person name="Kim H.J."/>
            <person name="Triplett B.A."/>
        </authorList>
    </citation>
    <scope>NUCLEOTIDE SEQUENCE [LARGE SCALE GENOMIC DNA]</scope>
    <source>
        <strain evidence="6 7">DSM 19307</strain>
    </source>
</reference>
<dbReference type="EMBL" id="FZPD01000006">
    <property type="protein sequence ID" value="SNT36142.1"/>
    <property type="molecule type" value="Genomic_DNA"/>
</dbReference>
<dbReference type="GO" id="GO:0000271">
    <property type="term" value="P:polysaccharide biosynthetic process"/>
    <property type="evidence" value="ECO:0007669"/>
    <property type="project" value="TreeGrafter"/>
</dbReference>
<accession>A0A239M1G9</accession>
<keyword evidence="1 4" id="KW-0663">Pyridoxal phosphate</keyword>
<gene>
    <name evidence="6" type="ORF">SAMN05421640_3545</name>
</gene>
<evidence type="ECO:0000256" key="4">
    <source>
        <dbReference type="PIRSR" id="PIRSR000390-2"/>
    </source>
</evidence>
<comment type="similarity">
    <text evidence="2 5">Belongs to the DegT/DnrJ/EryC1 family.</text>
</comment>
<organism evidence="6 7">
    <name type="scientific">Ekhidna lutea</name>
    <dbReference type="NCBI Taxonomy" id="447679"/>
    <lineage>
        <taxon>Bacteria</taxon>
        <taxon>Pseudomonadati</taxon>
        <taxon>Bacteroidota</taxon>
        <taxon>Cytophagia</taxon>
        <taxon>Cytophagales</taxon>
        <taxon>Reichenbachiellaceae</taxon>
        <taxon>Ekhidna</taxon>
    </lineage>
</organism>
<name>A0A239M1G9_EKHLU</name>
<evidence type="ECO:0000256" key="2">
    <source>
        <dbReference type="ARBA" id="ARBA00037999"/>
    </source>
</evidence>
<dbReference type="Pfam" id="PF01041">
    <property type="entry name" value="DegT_DnrJ_EryC1"/>
    <property type="match status" value="1"/>
</dbReference>
<evidence type="ECO:0000256" key="1">
    <source>
        <dbReference type="ARBA" id="ARBA00022898"/>
    </source>
</evidence>
<dbReference type="SUPFAM" id="SSF53383">
    <property type="entry name" value="PLP-dependent transferases"/>
    <property type="match status" value="1"/>
</dbReference>
<dbReference type="Proteomes" id="UP000198393">
    <property type="component" value="Unassembled WGS sequence"/>
</dbReference>
<dbReference type="RefSeq" id="WP_089358214.1">
    <property type="nucleotide sequence ID" value="NZ_FZPD01000006.1"/>
</dbReference>
<evidence type="ECO:0000313" key="7">
    <source>
        <dbReference type="Proteomes" id="UP000198393"/>
    </source>
</evidence>
<dbReference type="PIRSF" id="PIRSF000390">
    <property type="entry name" value="PLP_StrS"/>
    <property type="match status" value="1"/>
</dbReference>